<dbReference type="EMBL" id="BMHF01000001">
    <property type="protein sequence ID" value="GGA24662.1"/>
    <property type="molecule type" value="Genomic_DNA"/>
</dbReference>
<organism evidence="2 3">
    <name type="scientific">Paenibacillus physcomitrellae</name>
    <dbReference type="NCBI Taxonomy" id="1619311"/>
    <lineage>
        <taxon>Bacteria</taxon>
        <taxon>Bacillati</taxon>
        <taxon>Bacillota</taxon>
        <taxon>Bacilli</taxon>
        <taxon>Bacillales</taxon>
        <taxon>Paenibacillaceae</taxon>
        <taxon>Paenibacillus</taxon>
    </lineage>
</organism>
<feature type="compositionally biased region" description="Polar residues" evidence="1">
    <location>
        <begin position="39"/>
        <end position="52"/>
    </location>
</feature>
<evidence type="ECO:0000256" key="1">
    <source>
        <dbReference type="SAM" id="MobiDB-lite"/>
    </source>
</evidence>
<feature type="region of interest" description="Disordered" evidence="1">
    <location>
        <begin position="24"/>
        <end position="52"/>
    </location>
</feature>
<dbReference type="Proteomes" id="UP000609323">
    <property type="component" value="Unassembled WGS sequence"/>
</dbReference>
<keyword evidence="3" id="KW-1185">Reference proteome</keyword>
<gene>
    <name evidence="2" type="ORF">GCM10010917_06910</name>
</gene>
<sequence length="52" mass="6144">MIIRARLRRGVHRLDSDPDLYPMIEQSEENSKQGKFYTTGESSNRLNKVSYR</sequence>
<protein>
    <submittedName>
        <fullName evidence="2">Uncharacterized protein</fullName>
    </submittedName>
</protein>
<proteinExistence type="predicted"/>
<evidence type="ECO:0000313" key="2">
    <source>
        <dbReference type="EMBL" id="GGA24662.1"/>
    </source>
</evidence>
<reference evidence="3" key="1">
    <citation type="journal article" date="2019" name="Int. J. Syst. Evol. Microbiol.">
        <title>The Global Catalogue of Microorganisms (GCM) 10K type strain sequencing project: providing services to taxonomists for standard genome sequencing and annotation.</title>
        <authorList>
            <consortium name="The Broad Institute Genomics Platform"/>
            <consortium name="The Broad Institute Genome Sequencing Center for Infectious Disease"/>
            <person name="Wu L."/>
            <person name="Ma J."/>
        </authorList>
    </citation>
    <scope>NUCLEOTIDE SEQUENCE [LARGE SCALE GENOMIC DNA]</scope>
    <source>
        <strain evidence="3">CGMCC 1.15044</strain>
    </source>
</reference>
<name>A0ABQ1FP14_9BACL</name>
<accession>A0ABQ1FP14</accession>
<evidence type="ECO:0000313" key="3">
    <source>
        <dbReference type="Proteomes" id="UP000609323"/>
    </source>
</evidence>
<comment type="caution">
    <text evidence="2">The sequence shown here is derived from an EMBL/GenBank/DDBJ whole genome shotgun (WGS) entry which is preliminary data.</text>
</comment>